<protein>
    <submittedName>
        <fullName evidence="2">Uncharacterized protein</fullName>
    </submittedName>
</protein>
<sequence>MALRRSFPVSPFLRSRCTAPLSKSVFTWSNTLTTVKERPTPILRSLPPPASQHAPEIDLHRRAVLISGIQCKKWNVSNILAKVRGGALEFARYQPGWGGLTLSFLLSHSADEFVRTTLSNPKALHGFAQHDQARWEWLPSVPLAPSIAGLSRNDPRRALFLDFQSRPGYKYWMPLRRFGELEFVKQLDKRQAIVQYYEIADAIRAHDELQSDKRVKVDYYADWCEMTDQQRGHVLGRLIQLQREKRERKISNPPSADEPVKEDELVKHDETIREDETVKEDESETATSAPPADGPAEPMKAAEPMKEDGPVKEKETETAKSVPPVDNSSSAEPQPPRPEA</sequence>
<name>A0AAD7CGH5_9AGAR</name>
<feature type="compositionally biased region" description="Basic and acidic residues" evidence="1">
    <location>
        <begin position="303"/>
        <end position="318"/>
    </location>
</feature>
<comment type="caution">
    <text evidence="2">The sequence shown here is derived from an EMBL/GenBank/DDBJ whole genome shotgun (WGS) entry which is preliminary data.</text>
</comment>
<reference evidence="2" key="1">
    <citation type="submission" date="2023-03" db="EMBL/GenBank/DDBJ databases">
        <title>Massive genome expansion in bonnet fungi (Mycena s.s.) driven by repeated elements and novel gene families across ecological guilds.</title>
        <authorList>
            <consortium name="Lawrence Berkeley National Laboratory"/>
            <person name="Harder C.B."/>
            <person name="Miyauchi S."/>
            <person name="Viragh M."/>
            <person name="Kuo A."/>
            <person name="Thoen E."/>
            <person name="Andreopoulos B."/>
            <person name="Lu D."/>
            <person name="Skrede I."/>
            <person name="Drula E."/>
            <person name="Henrissat B."/>
            <person name="Morin E."/>
            <person name="Kohler A."/>
            <person name="Barry K."/>
            <person name="LaButti K."/>
            <person name="Morin E."/>
            <person name="Salamov A."/>
            <person name="Lipzen A."/>
            <person name="Mereny Z."/>
            <person name="Hegedus B."/>
            <person name="Baldrian P."/>
            <person name="Stursova M."/>
            <person name="Weitz H."/>
            <person name="Taylor A."/>
            <person name="Grigoriev I.V."/>
            <person name="Nagy L.G."/>
            <person name="Martin F."/>
            <person name="Kauserud H."/>
        </authorList>
    </citation>
    <scope>NUCLEOTIDE SEQUENCE</scope>
    <source>
        <strain evidence="2">9284</strain>
    </source>
</reference>
<feature type="compositionally biased region" description="Basic and acidic residues" evidence="1">
    <location>
        <begin position="258"/>
        <end position="276"/>
    </location>
</feature>
<feature type="region of interest" description="Disordered" evidence="1">
    <location>
        <begin position="245"/>
        <end position="340"/>
    </location>
</feature>
<keyword evidence="3" id="KW-1185">Reference proteome</keyword>
<proteinExistence type="predicted"/>
<dbReference type="AlphaFoldDB" id="A0AAD7CGH5"/>
<gene>
    <name evidence="2" type="ORF">FB45DRAFT_894728</name>
</gene>
<evidence type="ECO:0000313" key="3">
    <source>
        <dbReference type="Proteomes" id="UP001221142"/>
    </source>
</evidence>
<dbReference type="EMBL" id="JARKIF010000002">
    <property type="protein sequence ID" value="KAJ7647902.1"/>
    <property type="molecule type" value="Genomic_DNA"/>
</dbReference>
<evidence type="ECO:0000256" key="1">
    <source>
        <dbReference type="SAM" id="MobiDB-lite"/>
    </source>
</evidence>
<accession>A0AAD7CGH5</accession>
<organism evidence="2 3">
    <name type="scientific">Roridomyces roridus</name>
    <dbReference type="NCBI Taxonomy" id="1738132"/>
    <lineage>
        <taxon>Eukaryota</taxon>
        <taxon>Fungi</taxon>
        <taxon>Dikarya</taxon>
        <taxon>Basidiomycota</taxon>
        <taxon>Agaricomycotina</taxon>
        <taxon>Agaricomycetes</taxon>
        <taxon>Agaricomycetidae</taxon>
        <taxon>Agaricales</taxon>
        <taxon>Marasmiineae</taxon>
        <taxon>Mycenaceae</taxon>
        <taxon>Roridomyces</taxon>
    </lineage>
</organism>
<dbReference type="Proteomes" id="UP001221142">
    <property type="component" value="Unassembled WGS sequence"/>
</dbReference>
<evidence type="ECO:0000313" key="2">
    <source>
        <dbReference type="EMBL" id="KAJ7647902.1"/>
    </source>
</evidence>